<comment type="catalytic activity">
    <reaction evidence="6 7">
        <text>L-tyrosyl-[protein] + 3'-phosphoadenylyl sulfate = O-sulfo-L-tyrosine-[protein] + adenosine 3',5'-bisphosphate + H(+)</text>
        <dbReference type="Rhea" id="RHEA:16801"/>
        <dbReference type="Rhea" id="RHEA-COMP:10136"/>
        <dbReference type="Rhea" id="RHEA-COMP:11688"/>
        <dbReference type="ChEBI" id="CHEBI:15378"/>
        <dbReference type="ChEBI" id="CHEBI:46858"/>
        <dbReference type="ChEBI" id="CHEBI:58339"/>
        <dbReference type="ChEBI" id="CHEBI:58343"/>
        <dbReference type="ChEBI" id="CHEBI:65286"/>
        <dbReference type="EC" id="2.8.2.20"/>
    </reaction>
</comment>
<dbReference type="OrthoDB" id="545675at2759"/>
<keyword evidence="3 7" id="KW-0808">Transferase</keyword>
<evidence type="ECO:0000256" key="5">
    <source>
        <dbReference type="ARBA" id="ARBA00023180"/>
    </source>
</evidence>
<evidence type="ECO:0000256" key="1">
    <source>
        <dbReference type="ARBA" id="ARBA00003886"/>
    </source>
</evidence>
<feature type="signal peptide" evidence="8">
    <location>
        <begin position="1"/>
        <end position="28"/>
    </location>
</feature>
<organism evidence="9 10">
    <name type="scientific">Amphibalanus amphitrite</name>
    <name type="common">Striped barnacle</name>
    <name type="synonym">Balanus amphitrite</name>
    <dbReference type="NCBI Taxonomy" id="1232801"/>
    <lineage>
        <taxon>Eukaryota</taxon>
        <taxon>Metazoa</taxon>
        <taxon>Ecdysozoa</taxon>
        <taxon>Arthropoda</taxon>
        <taxon>Crustacea</taxon>
        <taxon>Multicrustacea</taxon>
        <taxon>Cirripedia</taxon>
        <taxon>Thoracica</taxon>
        <taxon>Thoracicalcarea</taxon>
        <taxon>Balanomorpha</taxon>
        <taxon>Balanoidea</taxon>
        <taxon>Balanidae</taxon>
        <taxon>Amphibalaninae</taxon>
        <taxon>Amphibalanus</taxon>
    </lineage>
</organism>
<evidence type="ECO:0000256" key="7">
    <source>
        <dbReference type="RuleBase" id="RU365018"/>
    </source>
</evidence>
<protein>
    <recommendedName>
        <fullName evidence="7">Protein-tyrosine sulfotransferase</fullName>
        <ecNumber evidence="7">2.8.2.20</ecNumber>
    </recommendedName>
</protein>
<dbReference type="FunFam" id="3.40.50.300:FF:002853">
    <property type="entry name" value="Protein-tyrosine sulfotransferase"/>
    <property type="match status" value="1"/>
</dbReference>
<evidence type="ECO:0000313" key="9">
    <source>
        <dbReference type="EMBL" id="KAF0296836.1"/>
    </source>
</evidence>
<comment type="function">
    <text evidence="1 7">Catalyzes the O-sulfation of tyrosine residues within acidic motifs of polypeptides, using 3'-phosphoadenylyl sulfate (PAPS) as cosubstrate.</text>
</comment>
<dbReference type="GO" id="GO:0008476">
    <property type="term" value="F:protein-tyrosine sulfotransferase activity"/>
    <property type="evidence" value="ECO:0007669"/>
    <property type="project" value="UniProtKB-EC"/>
</dbReference>
<dbReference type="Pfam" id="PF13469">
    <property type="entry name" value="Sulfotransfer_3"/>
    <property type="match status" value="1"/>
</dbReference>
<gene>
    <name evidence="9" type="primary">Tango13_1</name>
    <name evidence="9" type="ORF">FJT64_005742</name>
</gene>
<keyword evidence="4" id="KW-1015">Disulfide bond</keyword>
<dbReference type="AlphaFoldDB" id="A0A6A4VQB9"/>
<evidence type="ECO:0000256" key="6">
    <source>
        <dbReference type="ARBA" id="ARBA00048460"/>
    </source>
</evidence>
<sequence>MARSARRVALVLCGVVLTVLVLLQLTSRSALPCTTNPGGRTSGVPLKEVRMAGVGPVDRNMPLIFIGGVPRSGTTLARAMLDAHPIVRCGEETRVLDSAISSFMLEVIVGHGEPAQRLCNKDPFTIKSATYLHQLFPRAKFVFMVRDGRATVHSIISRQVTITGFDLTSPRQCLRRWNTVVDTMDQQCEELGDQWCLRVPYELLVLEPRRWMQRILGFLDVPWNETVLHHEKTINKPGGVSLSKVEKSSDQVVRPVNTDALTKWVGWYAEDVVRDMAQLAPMLETLGYDPEANPPNYRQLQTDRGHEFDEDQDGDEEDAEESVFRLRLVRSMCCLRPFHSVCCLRLVRSVCCLRPVQSALRLRPVRWVLRLRLVRSMCCLRPVHQCAVSVRSSRCSVSIQYARCSVSAWSARCAASVRSRIKAINAKIK</sequence>
<feature type="chain" id="PRO_5025564600" description="Protein-tyrosine sulfotransferase" evidence="8">
    <location>
        <begin position="29"/>
        <end position="429"/>
    </location>
</feature>
<evidence type="ECO:0000256" key="3">
    <source>
        <dbReference type="ARBA" id="ARBA00022679"/>
    </source>
</evidence>
<comment type="caution">
    <text evidence="9">The sequence shown here is derived from an EMBL/GenBank/DDBJ whole genome shotgun (WGS) entry which is preliminary data.</text>
</comment>
<dbReference type="Gene3D" id="3.40.50.300">
    <property type="entry name" value="P-loop containing nucleotide triphosphate hydrolases"/>
    <property type="match status" value="1"/>
</dbReference>
<dbReference type="InterPro" id="IPR027417">
    <property type="entry name" value="P-loop_NTPase"/>
</dbReference>
<dbReference type="PANTHER" id="PTHR12788">
    <property type="entry name" value="PROTEIN-TYROSINE SULFOTRANSFERASE 2"/>
    <property type="match status" value="1"/>
</dbReference>
<evidence type="ECO:0000256" key="8">
    <source>
        <dbReference type="SAM" id="SignalP"/>
    </source>
</evidence>
<dbReference type="EC" id="2.8.2.20" evidence="7"/>
<accession>A0A6A4VQB9</accession>
<evidence type="ECO:0000256" key="2">
    <source>
        <dbReference type="ARBA" id="ARBA00009988"/>
    </source>
</evidence>
<keyword evidence="5" id="KW-0325">Glycoprotein</keyword>
<name>A0A6A4VQB9_AMPAM</name>
<reference evidence="9 10" key="1">
    <citation type="submission" date="2019-07" db="EMBL/GenBank/DDBJ databases">
        <title>Draft genome assembly of a fouling barnacle, Amphibalanus amphitrite (Darwin, 1854): The first reference genome for Thecostraca.</title>
        <authorList>
            <person name="Kim W."/>
        </authorList>
    </citation>
    <scope>NUCLEOTIDE SEQUENCE [LARGE SCALE GENOMIC DNA]</scope>
    <source>
        <strain evidence="9">SNU_AA5</strain>
        <tissue evidence="9">Soma without cirri and trophi</tissue>
    </source>
</reference>
<dbReference type="InterPro" id="IPR026634">
    <property type="entry name" value="TPST-like"/>
</dbReference>
<evidence type="ECO:0000256" key="4">
    <source>
        <dbReference type="ARBA" id="ARBA00023157"/>
    </source>
</evidence>
<keyword evidence="10" id="KW-1185">Reference proteome</keyword>
<proteinExistence type="inferred from homology"/>
<evidence type="ECO:0000313" key="10">
    <source>
        <dbReference type="Proteomes" id="UP000440578"/>
    </source>
</evidence>
<dbReference type="PANTHER" id="PTHR12788:SF10">
    <property type="entry name" value="PROTEIN-TYROSINE SULFOTRANSFERASE"/>
    <property type="match status" value="1"/>
</dbReference>
<dbReference type="GO" id="GO:0005794">
    <property type="term" value="C:Golgi apparatus"/>
    <property type="evidence" value="ECO:0007669"/>
    <property type="project" value="UniProtKB-ARBA"/>
</dbReference>
<keyword evidence="8" id="KW-0732">Signal</keyword>
<dbReference type="Proteomes" id="UP000440578">
    <property type="component" value="Unassembled WGS sequence"/>
</dbReference>
<dbReference type="SUPFAM" id="SSF52540">
    <property type="entry name" value="P-loop containing nucleoside triphosphate hydrolases"/>
    <property type="match status" value="1"/>
</dbReference>
<dbReference type="EMBL" id="VIIS01001530">
    <property type="protein sequence ID" value="KAF0296836.1"/>
    <property type="molecule type" value="Genomic_DNA"/>
</dbReference>
<comment type="similarity">
    <text evidence="2 7">Belongs to the protein sulfotransferase family.</text>
</comment>